<reference evidence="2 3" key="1">
    <citation type="journal article" date="2016" name="Environ. Microbiol.">
        <title>Genomic resolution of a cold subsurface aquifer community provides metabolic insights for novel microbes adapted to high CO concentrations.</title>
        <authorList>
            <person name="Probst A.J."/>
            <person name="Castelle C.J."/>
            <person name="Singh A."/>
            <person name="Brown C.T."/>
            <person name="Anantharaman K."/>
            <person name="Sharon I."/>
            <person name="Hug L.A."/>
            <person name="Burstein D."/>
            <person name="Emerson J.B."/>
            <person name="Thomas B.C."/>
            <person name="Banfield J.F."/>
        </authorList>
    </citation>
    <scope>NUCLEOTIDE SEQUENCE [LARGE SCALE GENOMIC DNA]</scope>
    <source>
        <strain evidence="2">CG1_02_38_46</strain>
    </source>
</reference>
<dbReference type="EMBL" id="MNUO01000020">
    <property type="protein sequence ID" value="OIN98189.1"/>
    <property type="molecule type" value="Genomic_DNA"/>
</dbReference>
<comment type="caution">
    <text evidence="2">The sequence shown here is derived from an EMBL/GenBank/DDBJ whole genome shotgun (WGS) entry which is preliminary data.</text>
</comment>
<dbReference type="Proteomes" id="UP000182278">
    <property type="component" value="Unassembled WGS sequence"/>
</dbReference>
<dbReference type="PANTHER" id="PTHR30615">
    <property type="entry name" value="UNCHARACTERIZED PROTEIN YJBQ-RELATED"/>
    <property type="match status" value="1"/>
</dbReference>
<sequence length="134" mass="14869">MYSTLSVSTHKKEELVEVTDLVEKIVVEANIENGICIVYAPHTTCGLIINENADPTVCKDIISGLNKFLPHDALREFMHAEGNSPAHIKASLVGQYQVLLIENAKIVLGTWQGIFLAEFDGPRERKVLVKVIKE</sequence>
<name>A0A1J4SIU7_9BACT</name>
<organism evidence="2 3">
    <name type="scientific">Candidatus Desantisbacteria bacterium CG1_02_38_46</name>
    <dbReference type="NCBI Taxonomy" id="1817893"/>
    <lineage>
        <taxon>Bacteria</taxon>
        <taxon>Candidatus Desantisiibacteriota</taxon>
    </lineage>
</organism>
<dbReference type="PIRSF" id="PIRSF004681">
    <property type="entry name" value="UCP004681"/>
    <property type="match status" value="1"/>
</dbReference>
<dbReference type="InterPro" id="IPR001602">
    <property type="entry name" value="UPF0047_YjbQ-like"/>
</dbReference>
<dbReference type="SUPFAM" id="SSF111038">
    <property type="entry name" value="YjbQ-like"/>
    <property type="match status" value="1"/>
</dbReference>
<protein>
    <recommendedName>
        <fullName evidence="4">Secondary thiamine-phosphate synthase enzyme</fullName>
    </recommendedName>
</protein>
<comment type="similarity">
    <text evidence="1">Belongs to the UPF0047 family.</text>
</comment>
<dbReference type="STRING" id="1817893.AUJ66_01420"/>
<dbReference type="AlphaFoldDB" id="A0A1J4SIU7"/>
<evidence type="ECO:0008006" key="4">
    <source>
        <dbReference type="Google" id="ProtNLM"/>
    </source>
</evidence>
<dbReference type="NCBIfam" id="TIGR00149">
    <property type="entry name" value="TIGR00149_YjbQ"/>
    <property type="match status" value="1"/>
</dbReference>
<dbReference type="Pfam" id="PF01894">
    <property type="entry name" value="YjbQ"/>
    <property type="match status" value="1"/>
</dbReference>
<dbReference type="InterPro" id="IPR035917">
    <property type="entry name" value="YjbQ-like_sf"/>
</dbReference>
<proteinExistence type="inferred from homology"/>
<evidence type="ECO:0000313" key="3">
    <source>
        <dbReference type="Proteomes" id="UP000182278"/>
    </source>
</evidence>
<evidence type="ECO:0000256" key="1">
    <source>
        <dbReference type="ARBA" id="ARBA00005534"/>
    </source>
</evidence>
<dbReference type="PANTHER" id="PTHR30615:SF8">
    <property type="entry name" value="UPF0047 PROTEIN C4A8.02C"/>
    <property type="match status" value="1"/>
</dbReference>
<dbReference type="Gene3D" id="2.60.120.460">
    <property type="entry name" value="YjbQ-like"/>
    <property type="match status" value="1"/>
</dbReference>
<accession>A0A1J4SIU7</accession>
<evidence type="ECO:0000313" key="2">
    <source>
        <dbReference type="EMBL" id="OIN98189.1"/>
    </source>
</evidence>
<gene>
    <name evidence="2" type="ORF">AUJ66_01420</name>
</gene>